<dbReference type="PROSITE" id="PS51257">
    <property type="entry name" value="PROKAR_LIPOPROTEIN"/>
    <property type="match status" value="1"/>
</dbReference>
<evidence type="ECO:0000259" key="1">
    <source>
        <dbReference type="Pfam" id="PF23951"/>
    </source>
</evidence>
<accession>A0A5B7X3S6</accession>
<dbReference type="KEGG" id="afla:FHG64_07505"/>
<sequence length="291" mass="31824">MRTLSNNFAKYLTYFAFSIFAVGFTSCSNDDDIDDVIIDPDPDPTGSITVQDQQTISQNTIIVQSVTVGQDSWLVARNAGEETEAGIVSESVWLEEGTHTNVELELTSDANLTGDEEGDDIVIMLHRDAGVAGTFEYETTSGPDSPIQNAAGENVSETVNVLAPSLMAADNQMVTENNEVTFSNVNTLNDGWIVLYGENEDGTINEDEILGSGFVEAGTWDDFTVAFDDPDFDYSGYTIYPRLYNDDPADQEFTYTPGGTEDLPERYGFDTTTGEGRFVWNRSTTGGFTIQ</sequence>
<feature type="domain" description="DUF7282" evidence="1">
    <location>
        <begin position="168"/>
        <end position="264"/>
    </location>
</feature>
<dbReference type="EMBL" id="CP040812">
    <property type="protein sequence ID" value="QCY69253.1"/>
    <property type="molecule type" value="Genomic_DNA"/>
</dbReference>
<keyword evidence="3" id="KW-1185">Reference proteome</keyword>
<dbReference type="Proteomes" id="UP000309016">
    <property type="component" value="Chromosome"/>
</dbReference>
<evidence type="ECO:0000313" key="3">
    <source>
        <dbReference type="Proteomes" id="UP000309016"/>
    </source>
</evidence>
<dbReference type="OrthoDB" id="1443059at2"/>
<reference evidence="2 3" key="1">
    <citation type="submission" date="2019-06" db="EMBL/GenBank/DDBJ databases">
        <title>Complete genome sequence of Antarcticibacterium flavum KCTC 52984T from an Antarctic marine sediment.</title>
        <authorList>
            <person name="Lee Y.M."/>
            <person name="Shin S.C."/>
        </authorList>
    </citation>
    <scope>NUCLEOTIDE SEQUENCE [LARGE SCALE GENOMIC DNA]</scope>
    <source>
        <strain evidence="2 3">KCTC 52984</strain>
    </source>
</reference>
<evidence type="ECO:0000313" key="2">
    <source>
        <dbReference type="EMBL" id="QCY69253.1"/>
    </source>
</evidence>
<organism evidence="2 3">
    <name type="scientific">Antarcticibacterium flavum</name>
    <dbReference type="NCBI Taxonomy" id="2058175"/>
    <lineage>
        <taxon>Bacteria</taxon>
        <taxon>Pseudomonadati</taxon>
        <taxon>Bacteroidota</taxon>
        <taxon>Flavobacteriia</taxon>
        <taxon>Flavobacteriales</taxon>
        <taxon>Flavobacteriaceae</taxon>
        <taxon>Antarcticibacterium</taxon>
    </lineage>
</organism>
<protein>
    <recommendedName>
        <fullName evidence="1">DUF7282 domain-containing protein</fullName>
    </recommendedName>
</protein>
<proteinExistence type="predicted"/>
<dbReference type="AlphaFoldDB" id="A0A5B7X3S6"/>
<gene>
    <name evidence="2" type="ORF">FHG64_07505</name>
</gene>
<name>A0A5B7X3S6_9FLAO</name>
<dbReference type="Pfam" id="PF23951">
    <property type="entry name" value="DUF7282"/>
    <property type="match status" value="2"/>
</dbReference>
<dbReference type="InterPro" id="IPR055706">
    <property type="entry name" value="Slg1/2_DUF7282"/>
</dbReference>
<feature type="domain" description="DUF7282" evidence="1">
    <location>
        <begin position="47"/>
        <end position="161"/>
    </location>
</feature>
<dbReference type="RefSeq" id="WP_139065823.1">
    <property type="nucleotide sequence ID" value="NZ_CP040812.1"/>
</dbReference>